<feature type="compositionally biased region" description="Gly residues" evidence="1">
    <location>
        <begin position="29"/>
        <end position="38"/>
    </location>
</feature>
<protein>
    <recommendedName>
        <fullName evidence="2">PRP1 splicing factor N-terminal domain-containing protein</fullName>
    </recommendedName>
</protein>
<sequence length="203" mass="23363">MKEKERWLQKRPGDFMRLLLLVDSLPKGQGYGKQAGGDGEPEFDKDDYDEDDKEADAVWEAIDKRMDSQRKDKREARLKQEIEKYRASNQQMRTRMLDGPRKSLHTLPLPSDYTSFINALCSRPVILTKTLCYDTLSQIRSSESEHSIAQVAIDDTYEIIRLMEEKLSWWPRICAAKASVIGHCTESVGHVGLSLEKVTEARR</sequence>
<evidence type="ECO:0000313" key="4">
    <source>
        <dbReference type="Proteomes" id="UP000233551"/>
    </source>
</evidence>
<dbReference type="AlphaFoldDB" id="A0A2I0IPE6"/>
<dbReference type="GO" id="GO:0000398">
    <property type="term" value="P:mRNA splicing, via spliceosome"/>
    <property type="evidence" value="ECO:0007669"/>
    <property type="project" value="InterPro"/>
</dbReference>
<dbReference type="Pfam" id="PF06424">
    <property type="entry name" value="PRP1_N"/>
    <property type="match status" value="1"/>
</dbReference>
<comment type="caution">
    <text evidence="3">The sequence shown here is derived from an EMBL/GenBank/DDBJ whole genome shotgun (WGS) entry which is preliminary data.</text>
</comment>
<evidence type="ECO:0000256" key="1">
    <source>
        <dbReference type="SAM" id="MobiDB-lite"/>
    </source>
</evidence>
<feature type="region of interest" description="Disordered" evidence="1">
    <location>
        <begin position="29"/>
        <end position="50"/>
    </location>
</feature>
<evidence type="ECO:0000259" key="2">
    <source>
        <dbReference type="Pfam" id="PF06424"/>
    </source>
</evidence>
<dbReference type="InterPro" id="IPR010491">
    <property type="entry name" value="PRP1_N"/>
</dbReference>
<dbReference type="STRING" id="22663.A0A2I0IPE6"/>
<dbReference type="EMBL" id="PGOL01002685">
    <property type="protein sequence ID" value="PKI45878.1"/>
    <property type="molecule type" value="Genomic_DNA"/>
</dbReference>
<gene>
    <name evidence="3" type="ORF">CRG98_033677</name>
</gene>
<feature type="compositionally biased region" description="Acidic residues" evidence="1">
    <location>
        <begin position="39"/>
        <end position="50"/>
    </location>
</feature>
<proteinExistence type="predicted"/>
<organism evidence="3 4">
    <name type="scientific">Punica granatum</name>
    <name type="common">Pomegranate</name>
    <dbReference type="NCBI Taxonomy" id="22663"/>
    <lineage>
        <taxon>Eukaryota</taxon>
        <taxon>Viridiplantae</taxon>
        <taxon>Streptophyta</taxon>
        <taxon>Embryophyta</taxon>
        <taxon>Tracheophyta</taxon>
        <taxon>Spermatophyta</taxon>
        <taxon>Magnoliopsida</taxon>
        <taxon>eudicotyledons</taxon>
        <taxon>Gunneridae</taxon>
        <taxon>Pentapetalae</taxon>
        <taxon>rosids</taxon>
        <taxon>malvids</taxon>
        <taxon>Myrtales</taxon>
        <taxon>Lythraceae</taxon>
        <taxon>Punica</taxon>
    </lineage>
</organism>
<name>A0A2I0IPE6_PUNGR</name>
<evidence type="ECO:0000313" key="3">
    <source>
        <dbReference type="EMBL" id="PKI45878.1"/>
    </source>
</evidence>
<feature type="domain" description="PRP1 splicing factor N-terminal" evidence="2">
    <location>
        <begin position="38"/>
        <end position="99"/>
    </location>
</feature>
<reference evidence="3 4" key="1">
    <citation type="submission" date="2017-11" db="EMBL/GenBank/DDBJ databases">
        <title>De-novo sequencing of pomegranate (Punica granatum L.) genome.</title>
        <authorList>
            <person name="Akparov Z."/>
            <person name="Amiraslanov A."/>
            <person name="Hajiyeva S."/>
            <person name="Abbasov M."/>
            <person name="Kaur K."/>
            <person name="Hamwieh A."/>
            <person name="Solovyev V."/>
            <person name="Salamov A."/>
            <person name="Braich B."/>
            <person name="Kosarev P."/>
            <person name="Mahmoud A."/>
            <person name="Hajiyev E."/>
            <person name="Babayeva S."/>
            <person name="Izzatullayeva V."/>
            <person name="Mammadov A."/>
            <person name="Mammadov A."/>
            <person name="Sharifova S."/>
            <person name="Ojaghi J."/>
            <person name="Eynullazada K."/>
            <person name="Bayramov B."/>
            <person name="Abdulazimova A."/>
            <person name="Shahmuradov I."/>
        </authorList>
    </citation>
    <scope>NUCLEOTIDE SEQUENCE [LARGE SCALE GENOMIC DNA]</scope>
    <source>
        <strain evidence="4">cv. AG2017</strain>
        <tissue evidence="3">Leaf</tissue>
    </source>
</reference>
<accession>A0A2I0IPE6</accession>
<dbReference type="Proteomes" id="UP000233551">
    <property type="component" value="Unassembled WGS sequence"/>
</dbReference>
<keyword evidence="4" id="KW-1185">Reference proteome</keyword>